<evidence type="ECO:0000313" key="1">
    <source>
        <dbReference type="EMBL" id="BAQ24704.1"/>
    </source>
</evidence>
<evidence type="ECO:0000313" key="2">
    <source>
        <dbReference type="Proteomes" id="UP000217758"/>
    </source>
</evidence>
<organism evidence="1 2">
    <name type="scientific">Streptococcus troglodytae</name>
    <dbReference type="NCBI Taxonomy" id="1111760"/>
    <lineage>
        <taxon>Bacteria</taxon>
        <taxon>Bacillati</taxon>
        <taxon>Bacillota</taxon>
        <taxon>Bacilli</taxon>
        <taxon>Lactobacillales</taxon>
        <taxon>Streptococcaceae</taxon>
        <taxon>Streptococcus</taxon>
    </lineage>
</organism>
<dbReference type="EMBL" id="AP014612">
    <property type="protein sequence ID" value="BAQ24704.1"/>
    <property type="molecule type" value="Genomic_DNA"/>
</dbReference>
<sequence length="105" mass="12254">MVKVKISSNPYQKEILFDKWNNQAGVWKSISYQNNENSKLISDKMKRSFLPFTVKEIIDIIIEEYDDGSDIELQFEGTDDEFQELIYLVKEAPYSRIKVLKGGDP</sequence>
<gene>
    <name evidence="1" type="ORF">SRT_14430</name>
</gene>
<keyword evidence="2" id="KW-1185">Reference proteome</keyword>
<evidence type="ECO:0008006" key="3">
    <source>
        <dbReference type="Google" id="ProtNLM"/>
    </source>
</evidence>
<accession>A0A1L7LKG8</accession>
<dbReference type="AlphaFoldDB" id="A0A1L7LKG8"/>
<reference evidence="1 2" key="1">
    <citation type="journal article" date="2016" name="Microbiol. Immunol.">
        <title>Complete genome sequence of Streptococcus troglodytae TKU31 isolated from the oral cavity of a chimpanzee (Pan troglodytes).</title>
        <authorList>
            <person name="Okamoto M."/>
            <person name="Naito M."/>
            <person name="Miyanohara M."/>
            <person name="Imai S."/>
            <person name="Nomura Y."/>
            <person name="Saito W."/>
            <person name="Momoi Y."/>
            <person name="Takada K."/>
            <person name="Miyabe-Nishiwaki T."/>
            <person name="Tomonaga M."/>
            <person name="Hanada N."/>
        </authorList>
    </citation>
    <scope>NUCLEOTIDE SEQUENCE [LARGE SCALE GENOMIC DNA]</scope>
    <source>
        <strain evidence="2">TKU 31</strain>
    </source>
</reference>
<dbReference type="Proteomes" id="UP000217758">
    <property type="component" value="Chromosome"/>
</dbReference>
<name>A0A1L7LKG8_9STRE</name>
<protein>
    <recommendedName>
        <fullName evidence="3">Phage protein</fullName>
    </recommendedName>
</protein>
<dbReference type="KEGG" id="strg:SRT_14430"/>
<proteinExistence type="predicted"/>